<dbReference type="Proteomes" id="UP000005709">
    <property type="component" value="Unassembled WGS sequence"/>
</dbReference>
<evidence type="ECO:0000313" key="4">
    <source>
        <dbReference type="EMBL" id="EEV17932.1"/>
    </source>
</evidence>
<name>C8PHB1_9BACT</name>
<accession>C8PHB1</accession>
<keyword evidence="1" id="KW-0732">Signal</keyword>
<comment type="caution">
    <text evidence="4">The sequence shown here is derived from an EMBL/GenBank/DDBJ whole genome shotgun (WGS) entry which is preliminary data.</text>
</comment>
<protein>
    <submittedName>
        <fullName evidence="4">TonB-dependent receptor plug domain protein</fullName>
    </submittedName>
</protein>
<evidence type="ECO:0000256" key="1">
    <source>
        <dbReference type="ARBA" id="ARBA00022729"/>
    </source>
</evidence>
<organism evidence="4 5">
    <name type="scientific">Campylobacter gracilis RM3268</name>
    <dbReference type="NCBI Taxonomy" id="553220"/>
    <lineage>
        <taxon>Bacteria</taxon>
        <taxon>Pseudomonadati</taxon>
        <taxon>Campylobacterota</taxon>
        <taxon>Epsilonproteobacteria</taxon>
        <taxon>Campylobacterales</taxon>
        <taxon>Campylobacteraceae</taxon>
        <taxon>Campylobacter</taxon>
    </lineage>
</organism>
<dbReference type="InterPro" id="IPR012910">
    <property type="entry name" value="Plug_dom"/>
</dbReference>
<dbReference type="Gene3D" id="2.170.130.10">
    <property type="entry name" value="TonB-dependent receptor, plug domain"/>
    <property type="match status" value="1"/>
</dbReference>
<dbReference type="OrthoDB" id="9766643at2"/>
<keyword evidence="2" id="KW-0998">Cell outer membrane</keyword>
<evidence type="ECO:0000313" key="5">
    <source>
        <dbReference type="Proteomes" id="UP000005709"/>
    </source>
</evidence>
<keyword evidence="5" id="KW-1185">Reference proteome</keyword>
<dbReference type="eggNOG" id="COG1629">
    <property type="taxonomic scope" value="Bacteria"/>
</dbReference>
<dbReference type="GO" id="GO:0044718">
    <property type="term" value="P:siderophore transmembrane transport"/>
    <property type="evidence" value="ECO:0007669"/>
    <property type="project" value="TreeGrafter"/>
</dbReference>
<evidence type="ECO:0000256" key="2">
    <source>
        <dbReference type="PROSITE-ProRule" id="PRU01360"/>
    </source>
</evidence>
<dbReference type="SUPFAM" id="SSF56935">
    <property type="entry name" value="Porins"/>
    <property type="match status" value="1"/>
</dbReference>
<dbReference type="PANTHER" id="PTHR30069">
    <property type="entry name" value="TONB-DEPENDENT OUTER MEMBRANE RECEPTOR"/>
    <property type="match status" value="1"/>
</dbReference>
<dbReference type="EMBL" id="ACYG01000022">
    <property type="protein sequence ID" value="EEV17932.1"/>
    <property type="molecule type" value="Genomic_DNA"/>
</dbReference>
<dbReference type="PANTHER" id="PTHR30069:SF53">
    <property type="entry name" value="COLICIN I RECEPTOR-RELATED"/>
    <property type="match status" value="1"/>
</dbReference>
<dbReference type="RefSeq" id="WP_005870984.1">
    <property type="nucleotide sequence ID" value="NZ_ACYG01000022.1"/>
</dbReference>
<keyword evidence="2" id="KW-1134">Transmembrane beta strand</keyword>
<keyword evidence="2" id="KW-0472">Membrane</keyword>
<sequence>MKNFNNISFAVAFIVINISFAQDIYLGRIEVIGEQNRTNPQSSEYGSSNTVSQEEIEKMPKKESTIAEAIKANPNVAFNKKADKSIDSGEISPKDFSINGASYYQNNFLVDNVNFNYDLDPAGKRPSRGLWWAPTLGSQALNLDTDLFKRIKVIDSGVSAKYGDFQGGVINTKTRDPKEGFHGILSTSYTSKKWSKIFIDPLVEQNYTDNTSMMWLNKSDFVKKRYRAGIEGYVSENFGLLFDYTRTSSVIKNITKPGVMDSSIATQPDDKRKAENYFLKRIINAGDNVVLRPSFLYALQKTEPLSNTIWVRIWICT</sequence>
<evidence type="ECO:0000259" key="3">
    <source>
        <dbReference type="Pfam" id="PF07715"/>
    </source>
</evidence>
<keyword evidence="4" id="KW-0675">Receptor</keyword>
<keyword evidence="2" id="KW-0812">Transmembrane</keyword>
<dbReference type="Pfam" id="PF07715">
    <property type="entry name" value="Plug"/>
    <property type="match status" value="1"/>
</dbReference>
<comment type="similarity">
    <text evidence="2">Belongs to the TonB-dependent receptor family.</text>
</comment>
<keyword evidence="2" id="KW-0813">Transport</keyword>
<proteinExistence type="inferred from homology"/>
<dbReference type="InterPro" id="IPR037066">
    <property type="entry name" value="Plug_dom_sf"/>
</dbReference>
<reference evidence="4 5" key="1">
    <citation type="submission" date="2009-07" db="EMBL/GenBank/DDBJ databases">
        <authorList>
            <person name="Madupu R."/>
            <person name="Sebastian Y."/>
            <person name="Durkin A.S."/>
            <person name="Torralba M."/>
            <person name="Methe B."/>
            <person name="Sutton G.G."/>
            <person name="Strausberg R.L."/>
            <person name="Nelson K.E."/>
        </authorList>
    </citation>
    <scope>NUCLEOTIDE SEQUENCE [LARGE SCALE GENOMIC DNA]</scope>
    <source>
        <strain evidence="4 5">RM3268</strain>
    </source>
</reference>
<feature type="domain" description="TonB-dependent receptor plug" evidence="3">
    <location>
        <begin position="45"/>
        <end position="167"/>
    </location>
</feature>
<dbReference type="InterPro" id="IPR039426">
    <property type="entry name" value="TonB-dep_rcpt-like"/>
</dbReference>
<comment type="subcellular location">
    <subcellularLocation>
        <location evidence="2">Cell outer membrane</location>
        <topology evidence="2">Multi-pass membrane protein</topology>
    </subcellularLocation>
</comment>
<dbReference type="AlphaFoldDB" id="C8PHB1"/>
<dbReference type="PROSITE" id="PS52016">
    <property type="entry name" value="TONB_DEPENDENT_REC_3"/>
    <property type="match status" value="1"/>
</dbReference>
<dbReference type="GO" id="GO:0009279">
    <property type="term" value="C:cell outer membrane"/>
    <property type="evidence" value="ECO:0007669"/>
    <property type="project" value="UniProtKB-SubCell"/>
</dbReference>
<dbReference type="GO" id="GO:0015344">
    <property type="term" value="F:siderophore uptake transmembrane transporter activity"/>
    <property type="evidence" value="ECO:0007669"/>
    <property type="project" value="TreeGrafter"/>
</dbReference>
<gene>
    <name evidence="4" type="ORF">CAMGR0001_2305</name>
</gene>